<dbReference type="GO" id="GO:0070290">
    <property type="term" value="F:N-acylphosphatidylethanolamine-specific phospholipase D activity"/>
    <property type="evidence" value="ECO:0007669"/>
    <property type="project" value="InterPro"/>
</dbReference>
<dbReference type="InterPro" id="IPR024884">
    <property type="entry name" value="NAPE-PLD"/>
</dbReference>
<gene>
    <name evidence="2" type="ORF">PMF13cell1_03927</name>
</gene>
<dbReference type="EMBL" id="CP035945">
    <property type="protein sequence ID" value="QBE98361.1"/>
    <property type="molecule type" value="Genomic_DNA"/>
</dbReference>
<accession>A0A4P6M010</accession>
<dbReference type="AlphaFoldDB" id="A0A4P6M010"/>
<dbReference type="InterPro" id="IPR036866">
    <property type="entry name" value="RibonucZ/Hydroxyglut_hydro"/>
</dbReference>
<dbReference type="PANTHER" id="PTHR15032">
    <property type="entry name" value="N-ACYL-PHOSPHATIDYLETHANOLAMINE-HYDROLYZING PHOSPHOLIPASE D"/>
    <property type="match status" value="1"/>
</dbReference>
<dbReference type="GO" id="GO:0008270">
    <property type="term" value="F:zinc ion binding"/>
    <property type="evidence" value="ECO:0007669"/>
    <property type="project" value="InterPro"/>
</dbReference>
<organism evidence="2 3">
    <name type="scientific">Blautia producta</name>
    <dbReference type="NCBI Taxonomy" id="33035"/>
    <lineage>
        <taxon>Bacteria</taxon>
        <taxon>Bacillati</taxon>
        <taxon>Bacillota</taxon>
        <taxon>Clostridia</taxon>
        <taxon>Lachnospirales</taxon>
        <taxon>Lachnospiraceae</taxon>
        <taxon>Blautia</taxon>
    </lineage>
</organism>
<evidence type="ECO:0000313" key="3">
    <source>
        <dbReference type="Proteomes" id="UP000289794"/>
    </source>
</evidence>
<protein>
    <recommendedName>
        <fullName evidence="1">Metallo-beta-lactamase domain-containing protein</fullName>
    </recommendedName>
</protein>
<dbReference type="Gene3D" id="3.60.15.10">
    <property type="entry name" value="Ribonuclease Z/Hydroxyacylglutathione hydrolase-like"/>
    <property type="match status" value="1"/>
</dbReference>
<dbReference type="Pfam" id="PF12706">
    <property type="entry name" value="Lactamase_B_2"/>
    <property type="match status" value="1"/>
</dbReference>
<evidence type="ECO:0000259" key="1">
    <source>
        <dbReference type="Pfam" id="PF12706"/>
    </source>
</evidence>
<dbReference type="GO" id="GO:0005737">
    <property type="term" value="C:cytoplasm"/>
    <property type="evidence" value="ECO:0007669"/>
    <property type="project" value="TreeGrafter"/>
</dbReference>
<dbReference type="KEGG" id="bpro:PMF13cell1_03927"/>
<dbReference type="Proteomes" id="UP000289794">
    <property type="component" value="Chromosome"/>
</dbReference>
<sequence length="369" mass="42295">MRKKVITKVLIILLVLALILALAAGLFLLFWPSLGKNPSSEQQEEYGDHTEAFYDGVFHTPEKFQLIVETDNKTDEKAELTPEDVIPVNKITELPKADIQDLTVTWFGHSTSLLQIHGMTIFIDPVLSEYSSPVGFTGARRMAEVPMTAENVPEIDILLISHDHYDHLDYQTIKEIDAKVKNYCVPLGVENHLTRWGVDPEKIHTMAWWDNTEIDGLTVSSTPGQHYSGRLPWGNNRTLWSGYFIQDEYHKVYYTGDTGYGEFFKKIRERYGKPDLMLSEDGQYDPEWPYCHMSPQEVLQAAEDMGTEWLIPVHWAGFVLSRHAWDDPAEQLSTLAADSDVSVSTPRIGETVSFDDIEQYQEKWWHEVE</sequence>
<name>A0A4P6M010_9FIRM</name>
<dbReference type="PANTHER" id="PTHR15032:SF4">
    <property type="entry name" value="N-ACYL-PHOSPHATIDYLETHANOLAMINE-HYDROLYZING PHOSPHOLIPASE D"/>
    <property type="match status" value="1"/>
</dbReference>
<dbReference type="RefSeq" id="WP_130181812.1">
    <property type="nucleotide sequence ID" value="NZ_CP035945.1"/>
</dbReference>
<dbReference type="SUPFAM" id="SSF56281">
    <property type="entry name" value="Metallo-hydrolase/oxidoreductase"/>
    <property type="match status" value="1"/>
</dbReference>
<dbReference type="PIRSF" id="PIRSF038896">
    <property type="entry name" value="NAPE-PLD"/>
    <property type="match status" value="1"/>
</dbReference>
<dbReference type="InterPro" id="IPR001279">
    <property type="entry name" value="Metallo-B-lactamas"/>
</dbReference>
<evidence type="ECO:0000313" key="2">
    <source>
        <dbReference type="EMBL" id="QBE98361.1"/>
    </source>
</evidence>
<reference evidence="2 3" key="1">
    <citation type="submission" date="2019-01" db="EMBL/GenBank/DDBJ databases">
        <title>PMF-metabolizing Aryl O-demethylase.</title>
        <authorList>
            <person name="Kim M."/>
        </authorList>
    </citation>
    <scope>NUCLEOTIDE SEQUENCE [LARGE SCALE GENOMIC DNA]</scope>
    <source>
        <strain evidence="2 3">PMF1</strain>
    </source>
</reference>
<proteinExistence type="predicted"/>
<feature type="domain" description="Metallo-beta-lactamase" evidence="1">
    <location>
        <begin position="121"/>
        <end position="315"/>
    </location>
</feature>